<sequence length="123" mass="13806">MKHVLCGISSTVYFCVFVRLKYWVSVFRNSRILSANERIRFVTLLSWMLVSLMLVIQIFSYIRLQGVILGSGSFSTFFIIKCFSAQKYSLGESCVVSSGPITSYQSSVTPFESMLSGVELTGQ</sequence>
<keyword evidence="1" id="KW-0472">Membrane</keyword>
<reference evidence="2" key="2">
    <citation type="submission" date="2022-03" db="EMBL/GenBank/DDBJ databases">
        <title>Draft title - Genomic analysis of global carrot germplasm unveils the trajectory of domestication and the origin of high carotenoid orange carrot.</title>
        <authorList>
            <person name="Iorizzo M."/>
            <person name="Ellison S."/>
            <person name="Senalik D."/>
            <person name="Macko-Podgorni A."/>
            <person name="Grzebelus D."/>
            <person name="Bostan H."/>
            <person name="Rolling W."/>
            <person name="Curaba J."/>
            <person name="Simon P."/>
        </authorList>
    </citation>
    <scope>NUCLEOTIDE SEQUENCE</scope>
    <source>
        <tissue evidence="2">Leaf</tissue>
    </source>
</reference>
<dbReference type="AlphaFoldDB" id="A0AAF0XJV2"/>
<keyword evidence="3" id="KW-1185">Reference proteome</keyword>
<reference evidence="2" key="1">
    <citation type="journal article" date="2016" name="Nat. Genet.">
        <title>A high-quality carrot genome assembly provides new insights into carotenoid accumulation and asterid genome evolution.</title>
        <authorList>
            <person name="Iorizzo M."/>
            <person name="Ellison S."/>
            <person name="Senalik D."/>
            <person name="Zeng P."/>
            <person name="Satapoomin P."/>
            <person name="Huang J."/>
            <person name="Bowman M."/>
            <person name="Iovene M."/>
            <person name="Sanseverino W."/>
            <person name="Cavagnaro P."/>
            <person name="Yildiz M."/>
            <person name="Macko-Podgorni A."/>
            <person name="Moranska E."/>
            <person name="Grzebelus E."/>
            <person name="Grzebelus D."/>
            <person name="Ashrafi H."/>
            <person name="Zheng Z."/>
            <person name="Cheng S."/>
            <person name="Spooner D."/>
            <person name="Van Deynze A."/>
            <person name="Simon P."/>
        </authorList>
    </citation>
    <scope>NUCLEOTIDE SEQUENCE</scope>
    <source>
        <tissue evidence="2">Leaf</tissue>
    </source>
</reference>
<evidence type="ECO:0000256" key="1">
    <source>
        <dbReference type="SAM" id="Phobius"/>
    </source>
</evidence>
<protein>
    <submittedName>
        <fullName evidence="2">Uncharacterized protein</fullName>
    </submittedName>
</protein>
<accession>A0AAF0XJV2</accession>
<organism evidence="2 3">
    <name type="scientific">Daucus carota subsp. sativus</name>
    <name type="common">Carrot</name>
    <dbReference type="NCBI Taxonomy" id="79200"/>
    <lineage>
        <taxon>Eukaryota</taxon>
        <taxon>Viridiplantae</taxon>
        <taxon>Streptophyta</taxon>
        <taxon>Embryophyta</taxon>
        <taxon>Tracheophyta</taxon>
        <taxon>Spermatophyta</taxon>
        <taxon>Magnoliopsida</taxon>
        <taxon>eudicotyledons</taxon>
        <taxon>Gunneridae</taxon>
        <taxon>Pentapetalae</taxon>
        <taxon>asterids</taxon>
        <taxon>campanulids</taxon>
        <taxon>Apiales</taxon>
        <taxon>Apiaceae</taxon>
        <taxon>Apioideae</taxon>
        <taxon>Scandiceae</taxon>
        <taxon>Daucinae</taxon>
        <taxon>Daucus</taxon>
        <taxon>Daucus sect. Daucus</taxon>
    </lineage>
</organism>
<evidence type="ECO:0000313" key="3">
    <source>
        <dbReference type="Proteomes" id="UP000077755"/>
    </source>
</evidence>
<dbReference type="EMBL" id="CP093349">
    <property type="protein sequence ID" value="WOH08357.1"/>
    <property type="molecule type" value="Genomic_DNA"/>
</dbReference>
<proteinExistence type="predicted"/>
<gene>
    <name evidence="2" type="ORF">DCAR_0727796</name>
</gene>
<evidence type="ECO:0000313" key="2">
    <source>
        <dbReference type="EMBL" id="WOH08357.1"/>
    </source>
</evidence>
<dbReference type="Proteomes" id="UP000077755">
    <property type="component" value="Chromosome 7"/>
</dbReference>
<keyword evidence="1" id="KW-1133">Transmembrane helix</keyword>
<name>A0AAF0XJV2_DAUCS</name>
<feature type="transmembrane region" description="Helical" evidence="1">
    <location>
        <begin position="41"/>
        <end position="60"/>
    </location>
</feature>
<keyword evidence="1" id="KW-0812">Transmembrane</keyword>